<dbReference type="SUPFAM" id="SSF48317">
    <property type="entry name" value="Acid phosphatase/Vanadium-dependent haloperoxidase"/>
    <property type="match status" value="1"/>
</dbReference>
<protein>
    <submittedName>
        <fullName evidence="3">Phosphatase PAP2 family protein</fullName>
    </submittedName>
</protein>
<keyword evidence="1" id="KW-0732">Signal</keyword>
<gene>
    <name evidence="3" type="ORF">H8B15_06485</name>
</gene>
<evidence type="ECO:0000256" key="1">
    <source>
        <dbReference type="SAM" id="SignalP"/>
    </source>
</evidence>
<dbReference type="CDD" id="cd03394">
    <property type="entry name" value="PAP2_like_5"/>
    <property type="match status" value="1"/>
</dbReference>
<comment type="caution">
    <text evidence="3">The sequence shown here is derived from an EMBL/GenBank/DDBJ whole genome shotgun (WGS) entry which is preliminary data.</text>
</comment>
<sequence length="260" mass="28263">MRFLLALLLCLPALLSARAQTAYPPADSSAAWRPARTLRVAVPLTLLAVAYAGKNENVVDEWKEHLRDETREAFPRFHTKIDDYTRRAPLWGAYGLMAVGVRGERGAVAFTLNYALAHVVSSTVVSKLKHYTHEQRPDVAGDFSSFPSAHTADAFLTATLLHEQFGKEHPWVSVAGYTVATATGAMRVLNDRHWASDVVAGASIGFLSAEAVWRLYPHLARLVPGKVGGWLTVVPAYAPGQTLGLVAVLRPGSAVAQSRR</sequence>
<evidence type="ECO:0000313" key="4">
    <source>
        <dbReference type="Proteomes" id="UP000622017"/>
    </source>
</evidence>
<evidence type="ECO:0000259" key="2">
    <source>
        <dbReference type="SMART" id="SM00014"/>
    </source>
</evidence>
<feature type="signal peptide" evidence="1">
    <location>
        <begin position="1"/>
        <end position="19"/>
    </location>
</feature>
<reference evidence="3 4" key="1">
    <citation type="submission" date="2020-08" db="EMBL/GenBank/DDBJ databases">
        <title>Hymenobacter sp.</title>
        <authorList>
            <person name="Kim M.K."/>
        </authorList>
    </citation>
    <scope>NUCLEOTIDE SEQUENCE [LARGE SCALE GENOMIC DNA]</scope>
    <source>
        <strain evidence="3 4">BT507</strain>
    </source>
</reference>
<dbReference type="EMBL" id="JACSCY010000004">
    <property type="protein sequence ID" value="MBC6610561.1"/>
    <property type="molecule type" value="Genomic_DNA"/>
</dbReference>
<name>A0ABR7MHJ7_9BACT</name>
<keyword evidence="4" id="KW-1185">Reference proteome</keyword>
<evidence type="ECO:0000313" key="3">
    <source>
        <dbReference type="EMBL" id="MBC6610561.1"/>
    </source>
</evidence>
<feature type="chain" id="PRO_5045832827" evidence="1">
    <location>
        <begin position="20"/>
        <end position="260"/>
    </location>
</feature>
<dbReference type="Pfam" id="PF01569">
    <property type="entry name" value="PAP2"/>
    <property type="match status" value="1"/>
</dbReference>
<dbReference type="SMART" id="SM00014">
    <property type="entry name" value="acidPPc"/>
    <property type="match status" value="1"/>
</dbReference>
<proteinExistence type="predicted"/>
<organism evidence="3 4">
    <name type="scientific">Hymenobacter citatus</name>
    <dbReference type="NCBI Taxonomy" id="2763506"/>
    <lineage>
        <taxon>Bacteria</taxon>
        <taxon>Pseudomonadati</taxon>
        <taxon>Bacteroidota</taxon>
        <taxon>Cytophagia</taxon>
        <taxon>Cytophagales</taxon>
        <taxon>Hymenobacteraceae</taxon>
        <taxon>Hymenobacter</taxon>
    </lineage>
</organism>
<dbReference type="RefSeq" id="WP_187318866.1">
    <property type="nucleotide sequence ID" value="NZ_JACSCY010000004.1"/>
</dbReference>
<dbReference type="InterPro" id="IPR000326">
    <property type="entry name" value="PAP2/HPO"/>
</dbReference>
<dbReference type="Proteomes" id="UP000622017">
    <property type="component" value="Unassembled WGS sequence"/>
</dbReference>
<accession>A0ABR7MHJ7</accession>
<feature type="domain" description="Phosphatidic acid phosphatase type 2/haloperoxidase" evidence="2">
    <location>
        <begin position="111"/>
        <end position="213"/>
    </location>
</feature>
<dbReference type="Gene3D" id="1.20.144.10">
    <property type="entry name" value="Phosphatidic acid phosphatase type 2/haloperoxidase"/>
    <property type="match status" value="1"/>
</dbReference>
<dbReference type="InterPro" id="IPR036938">
    <property type="entry name" value="PAP2/HPO_sf"/>
</dbReference>